<keyword evidence="2" id="KW-0808">Transferase</keyword>
<accession>A0A2S0L5H3</accession>
<evidence type="ECO:0000259" key="3">
    <source>
        <dbReference type="Pfam" id="PF00535"/>
    </source>
</evidence>
<evidence type="ECO:0000313" key="5">
    <source>
        <dbReference type="Proteomes" id="UP000237883"/>
    </source>
</evidence>
<dbReference type="Gene3D" id="3.90.550.10">
    <property type="entry name" value="Spore Coat Polysaccharide Biosynthesis Protein SpsA, Chain A"/>
    <property type="match status" value="1"/>
</dbReference>
<sequence>MKPLISVIIPIYNGEQYIDKCLESITNQYYQNLEILCVVNGSTDASEKMIRAWMERDDRIKLLVTEIADLGHAANLGIDNTSGEYISFVDVDDWVDPEYISKLYAGIEKGYSLCKANCIMYDGKTNAPAYKGRHSGEVSIRSAMWLLPCRTISMYDRELFGKVRYLEHSYYEDLSLWPILVALAGSVYYIDDALYYYNQTNESSIMTVRDEKHLVLDKVFAHIFESITPDMNQEVNLLISALFIQSFWSSNVKYVPKDKVGDEYLERLKKVIDGKLVGYYYLVDRLPVSDDMKKRMIHFYQSNI</sequence>
<dbReference type="InterPro" id="IPR001173">
    <property type="entry name" value="Glyco_trans_2-like"/>
</dbReference>
<dbReference type="CDD" id="cd00761">
    <property type="entry name" value="Glyco_tranf_GTA_type"/>
    <property type="match status" value="1"/>
</dbReference>
<dbReference type="PANTHER" id="PTHR22916">
    <property type="entry name" value="GLYCOSYLTRANSFERASE"/>
    <property type="match status" value="1"/>
</dbReference>
<dbReference type="KEGG" id="mdv:C5Q96_06555"/>
<dbReference type="SUPFAM" id="SSF53448">
    <property type="entry name" value="Nucleotide-diphospho-sugar transferases"/>
    <property type="match status" value="1"/>
</dbReference>
<keyword evidence="5" id="KW-1185">Reference proteome</keyword>
<protein>
    <recommendedName>
        <fullName evidence="3">Glycosyltransferase 2-like domain-containing protein</fullName>
    </recommendedName>
</protein>
<feature type="domain" description="Glycosyltransferase 2-like" evidence="3">
    <location>
        <begin position="6"/>
        <end position="134"/>
    </location>
</feature>
<dbReference type="Pfam" id="PF00535">
    <property type="entry name" value="Glycos_transf_2"/>
    <property type="match status" value="1"/>
</dbReference>
<reference evidence="5" key="1">
    <citation type="submission" date="2018-02" db="EMBL/GenBank/DDBJ databases">
        <authorList>
            <person name="Holder M.E."/>
            <person name="Ajami N.J."/>
            <person name="Petrosino J.F."/>
        </authorList>
    </citation>
    <scope>NUCLEOTIDE SEQUENCE [LARGE SCALE GENOMIC DNA]</scope>
    <source>
        <strain evidence="5">CCUG 47132</strain>
    </source>
</reference>
<gene>
    <name evidence="4" type="ORF">C5Q96_06555</name>
</gene>
<keyword evidence="1" id="KW-0328">Glycosyltransferase</keyword>
<dbReference type="EMBL" id="CP027228">
    <property type="protein sequence ID" value="AVM48525.1"/>
    <property type="molecule type" value="Genomic_DNA"/>
</dbReference>
<dbReference type="PANTHER" id="PTHR22916:SF51">
    <property type="entry name" value="GLYCOSYLTRANSFERASE EPSH-RELATED"/>
    <property type="match status" value="1"/>
</dbReference>
<dbReference type="Proteomes" id="UP000237883">
    <property type="component" value="Chromosome"/>
</dbReference>
<dbReference type="InterPro" id="IPR029044">
    <property type="entry name" value="Nucleotide-diphossugar_trans"/>
</dbReference>
<dbReference type="AlphaFoldDB" id="A0A2S0L5H3"/>
<dbReference type="GO" id="GO:0016757">
    <property type="term" value="F:glycosyltransferase activity"/>
    <property type="evidence" value="ECO:0007669"/>
    <property type="project" value="UniProtKB-KW"/>
</dbReference>
<evidence type="ECO:0000313" key="4">
    <source>
        <dbReference type="EMBL" id="AVM48525.1"/>
    </source>
</evidence>
<evidence type="ECO:0000256" key="1">
    <source>
        <dbReference type="ARBA" id="ARBA00022676"/>
    </source>
</evidence>
<evidence type="ECO:0000256" key="2">
    <source>
        <dbReference type="ARBA" id="ARBA00022679"/>
    </source>
</evidence>
<proteinExistence type="predicted"/>
<organism evidence="4 5">
    <name type="scientific">Mogibacterium diversum</name>
    <dbReference type="NCBI Taxonomy" id="114527"/>
    <lineage>
        <taxon>Bacteria</taxon>
        <taxon>Bacillati</taxon>
        <taxon>Bacillota</taxon>
        <taxon>Clostridia</taxon>
        <taxon>Peptostreptococcales</taxon>
        <taxon>Anaerovoracaceae</taxon>
        <taxon>Mogibacterium</taxon>
    </lineage>
</organism>
<name>A0A2S0L5H3_9FIRM</name>